<dbReference type="EMBL" id="JAAGBB010000030">
    <property type="protein sequence ID" value="MBR0667125.1"/>
    <property type="molecule type" value="Genomic_DNA"/>
</dbReference>
<name>A0ABS5F4R0_9PROT</name>
<keyword evidence="1" id="KW-0408">Iron</keyword>
<dbReference type="Pfam" id="PF13640">
    <property type="entry name" value="2OG-FeII_Oxy_3"/>
    <property type="match status" value="1"/>
</dbReference>
<accession>A0ABS5F4R0</accession>
<sequence>MSESTPPLTRIIEARLLEETPRLRAEFGALRPGHVRSFALDDLFPREILDAALAAMPTLPGMLRRANSKERKFVCARLDTLAGPVRDVVLALNRPEIAAAVAGITGMSALETDPQLYNGGVTCMLPGDFMCPHLDNSHDYARKRRREVVMLTYLSPHWREDYGGHLMLWQDHRKGALQPVAYRSNRLVVMETTDASWHAVTPITGPMPRINVTTYFYAPPAIRHPVRLTRFAAWPGQSVRQAMFDGEFALRSLANRAGARRFLPNRHVDKPAVGA</sequence>
<comment type="similarity">
    <text evidence="1">Belongs to the iron/ascorbate-dependent oxidoreductase family.</text>
</comment>
<evidence type="ECO:0000259" key="2">
    <source>
        <dbReference type="PROSITE" id="PS51471"/>
    </source>
</evidence>
<evidence type="ECO:0000313" key="3">
    <source>
        <dbReference type="EMBL" id="MBR0667125.1"/>
    </source>
</evidence>
<evidence type="ECO:0000313" key="4">
    <source>
        <dbReference type="Proteomes" id="UP001196870"/>
    </source>
</evidence>
<comment type="caution">
    <text evidence="3">The sequence shown here is derived from an EMBL/GenBank/DDBJ whole genome shotgun (WGS) entry which is preliminary data.</text>
</comment>
<protein>
    <submittedName>
        <fullName evidence="3">2OG-Fe(II) oxygenase</fullName>
    </submittedName>
</protein>
<keyword evidence="1" id="KW-0479">Metal-binding</keyword>
<dbReference type="RefSeq" id="WP_211854904.1">
    <property type="nucleotide sequence ID" value="NZ_JAAGBB010000030.1"/>
</dbReference>
<dbReference type="Gene3D" id="2.60.120.620">
    <property type="entry name" value="q2cbj1_9rhob like domain"/>
    <property type="match status" value="1"/>
</dbReference>
<feature type="domain" description="Fe2OG dioxygenase" evidence="2">
    <location>
        <begin position="105"/>
        <end position="219"/>
    </location>
</feature>
<reference evidence="4" key="1">
    <citation type="journal article" date="2021" name="Syst. Appl. Microbiol.">
        <title>Roseomonas hellenica sp. nov., isolated from roots of wild-growing Alkanna tinctoria.</title>
        <authorList>
            <person name="Rat A."/>
            <person name="Naranjo H.D."/>
            <person name="Lebbe L."/>
            <person name="Cnockaert M."/>
            <person name="Krigas N."/>
            <person name="Grigoriadou K."/>
            <person name="Maloupa E."/>
            <person name="Willems A."/>
        </authorList>
    </citation>
    <scope>NUCLEOTIDE SEQUENCE [LARGE SCALE GENOMIC DNA]</scope>
    <source>
        <strain evidence="4">LMG 31523</strain>
    </source>
</reference>
<keyword evidence="1" id="KW-0560">Oxidoreductase</keyword>
<dbReference type="PROSITE" id="PS51471">
    <property type="entry name" value="FE2OG_OXY"/>
    <property type="match status" value="1"/>
</dbReference>
<evidence type="ECO:0000256" key="1">
    <source>
        <dbReference type="RuleBase" id="RU003682"/>
    </source>
</evidence>
<dbReference type="Proteomes" id="UP001196870">
    <property type="component" value="Unassembled WGS sequence"/>
</dbReference>
<dbReference type="InterPro" id="IPR005123">
    <property type="entry name" value="Oxoglu/Fe-dep_dioxygenase_dom"/>
</dbReference>
<dbReference type="InterPro" id="IPR044862">
    <property type="entry name" value="Pro_4_hyd_alph_FE2OG_OXY"/>
</dbReference>
<gene>
    <name evidence="3" type="ORF">GXW71_22385</name>
</gene>
<organism evidence="3 4">
    <name type="scientific">Plastoroseomonas hellenica</name>
    <dbReference type="NCBI Taxonomy" id="2687306"/>
    <lineage>
        <taxon>Bacteria</taxon>
        <taxon>Pseudomonadati</taxon>
        <taxon>Pseudomonadota</taxon>
        <taxon>Alphaproteobacteria</taxon>
        <taxon>Acetobacterales</taxon>
        <taxon>Acetobacteraceae</taxon>
        <taxon>Plastoroseomonas</taxon>
    </lineage>
</organism>
<keyword evidence="4" id="KW-1185">Reference proteome</keyword>
<proteinExistence type="inferred from homology"/>